<organism evidence="5 6">
    <name type="scientific">Pelagicoccus mobilis</name>
    <dbReference type="NCBI Taxonomy" id="415221"/>
    <lineage>
        <taxon>Bacteria</taxon>
        <taxon>Pseudomonadati</taxon>
        <taxon>Verrucomicrobiota</taxon>
        <taxon>Opitutia</taxon>
        <taxon>Puniceicoccales</taxon>
        <taxon>Pelagicoccaceae</taxon>
        <taxon>Pelagicoccus</taxon>
    </lineage>
</organism>
<dbReference type="GO" id="GO:0003700">
    <property type="term" value="F:DNA-binding transcription factor activity"/>
    <property type="evidence" value="ECO:0007669"/>
    <property type="project" value="TreeGrafter"/>
</dbReference>
<evidence type="ECO:0000313" key="6">
    <source>
        <dbReference type="Proteomes" id="UP000617628"/>
    </source>
</evidence>
<dbReference type="SMART" id="SM00354">
    <property type="entry name" value="HTH_LACI"/>
    <property type="match status" value="1"/>
</dbReference>
<gene>
    <name evidence="5" type="ORF">JIN87_06230</name>
</gene>
<dbReference type="PANTHER" id="PTHR30146:SF109">
    <property type="entry name" value="HTH-TYPE TRANSCRIPTIONAL REGULATOR GALS"/>
    <property type="match status" value="1"/>
</dbReference>
<dbReference type="CDD" id="cd01392">
    <property type="entry name" value="HTH_LacI"/>
    <property type="match status" value="1"/>
</dbReference>
<evidence type="ECO:0000259" key="4">
    <source>
        <dbReference type="PROSITE" id="PS50932"/>
    </source>
</evidence>
<dbReference type="Gene3D" id="1.10.260.40">
    <property type="entry name" value="lambda repressor-like DNA-binding domains"/>
    <property type="match status" value="1"/>
</dbReference>
<evidence type="ECO:0000256" key="2">
    <source>
        <dbReference type="ARBA" id="ARBA00023125"/>
    </source>
</evidence>
<evidence type="ECO:0000313" key="5">
    <source>
        <dbReference type="EMBL" id="MBK1876459.1"/>
    </source>
</evidence>
<dbReference type="InterPro" id="IPR010982">
    <property type="entry name" value="Lambda_DNA-bd_dom_sf"/>
</dbReference>
<keyword evidence="6" id="KW-1185">Reference proteome</keyword>
<dbReference type="Pfam" id="PF00356">
    <property type="entry name" value="LacI"/>
    <property type="match status" value="1"/>
</dbReference>
<keyword evidence="1" id="KW-0805">Transcription regulation</keyword>
<name>A0A934RZ21_9BACT</name>
<evidence type="ECO:0000256" key="1">
    <source>
        <dbReference type="ARBA" id="ARBA00023015"/>
    </source>
</evidence>
<sequence length="360" mass="40383">MTAPKPKPENKSDRRVTVREIAAEIGVHFTTVAEALRDSPRVKEATKKKVRETADRMGYQADPMLSALSAYRTQNRTPAFQGILVWINGFETRDFFSKGKGFYQDCYLGAQQRCQELGYKLEPFWMSEPGMTASRASQILHDRNASGVIVGPMPHNVDELNLFWDTFCSVRIGYSLKDSELTNITADQYENARLLYTKLHDFGFKRIGFSCSQLMNVRTNNLWLGGYLAAQKDLTAGMNLTPFLEKDTADDGREFLKWVKEQQPDVIMAADGLRYISLLQKSGYTFPGDMEVVSLHADTPQGDLAGITQNGMNVGIVSVDHLVGIIHRFRVGLETHTKTVAVVGEWKDSPNFKRPSAPSN</sequence>
<accession>A0A934RZ21</accession>
<dbReference type="InterPro" id="IPR028082">
    <property type="entry name" value="Peripla_BP_I"/>
</dbReference>
<dbReference type="RefSeq" id="WP_200354676.1">
    <property type="nucleotide sequence ID" value="NZ_JAENIL010000009.1"/>
</dbReference>
<dbReference type="Gene3D" id="3.40.50.2300">
    <property type="match status" value="2"/>
</dbReference>
<reference evidence="5" key="1">
    <citation type="submission" date="2021-01" db="EMBL/GenBank/DDBJ databases">
        <title>Modified the classification status of verrucomicrobia.</title>
        <authorList>
            <person name="Feng X."/>
        </authorList>
    </citation>
    <scope>NUCLEOTIDE SEQUENCE</scope>
    <source>
        <strain evidence="5">KCTC 13126</strain>
    </source>
</reference>
<dbReference type="GO" id="GO:0000976">
    <property type="term" value="F:transcription cis-regulatory region binding"/>
    <property type="evidence" value="ECO:0007669"/>
    <property type="project" value="TreeGrafter"/>
</dbReference>
<comment type="caution">
    <text evidence="5">The sequence shown here is derived from an EMBL/GenBank/DDBJ whole genome shotgun (WGS) entry which is preliminary data.</text>
</comment>
<dbReference type="AlphaFoldDB" id="A0A934RZ21"/>
<keyword evidence="2 5" id="KW-0238">DNA-binding</keyword>
<dbReference type="Proteomes" id="UP000617628">
    <property type="component" value="Unassembled WGS sequence"/>
</dbReference>
<protein>
    <submittedName>
        <fullName evidence="5">LacI family DNA-binding transcriptional regulator</fullName>
    </submittedName>
</protein>
<proteinExistence type="predicted"/>
<feature type="domain" description="HTH lacI-type" evidence="4">
    <location>
        <begin position="16"/>
        <end position="70"/>
    </location>
</feature>
<dbReference type="SUPFAM" id="SSF53822">
    <property type="entry name" value="Periplasmic binding protein-like I"/>
    <property type="match status" value="1"/>
</dbReference>
<keyword evidence="3" id="KW-0804">Transcription</keyword>
<dbReference type="PROSITE" id="PS50932">
    <property type="entry name" value="HTH_LACI_2"/>
    <property type="match status" value="1"/>
</dbReference>
<dbReference type="EMBL" id="JAENIL010000009">
    <property type="protein sequence ID" value="MBK1876459.1"/>
    <property type="molecule type" value="Genomic_DNA"/>
</dbReference>
<dbReference type="InterPro" id="IPR000843">
    <property type="entry name" value="HTH_LacI"/>
</dbReference>
<evidence type="ECO:0000256" key="3">
    <source>
        <dbReference type="ARBA" id="ARBA00023163"/>
    </source>
</evidence>
<dbReference type="SUPFAM" id="SSF47413">
    <property type="entry name" value="lambda repressor-like DNA-binding domains"/>
    <property type="match status" value="1"/>
</dbReference>
<dbReference type="PANTHER" id="PTHR30146">
    <property type="entry name" value="LACI-RELATED TRANSCRIPTIONAL REPRESSOR"/>
    <property type="match status" value="1"/>
</dbReference>